<dbReference type="PANTHER" id="PTHR14136:SF17">
    <property type="entry name" value="BTB_POZ DOMAIN-CONTAINING PROTEIN KCTD9"/>
    <property type="match status" value="1"/>
</dbReference>
<evidence type="ECO:0000313" key="1">
    <source>
        <dbReference type="EMBL" id="MPM40225.1"/>
    </source>
</evidence>
<dbReference type="SUPFAM" id="SSF141571">
    <property type="entry name" value="Pentapeptide repeat-like"/>
    <property type="match status" value="1"/>
</dbReference>
<dbReference type="InterPro" id="IPR051082">
    <property type="entry name" value="Pentapeptide-BTB/POZ_domain"/>
</dbReference>
<dbReference type="PANTHER" id="PTHR14136">
    <property type="entry name" value="BTB_POZ DOMAIN-CONTAINING PROTEIN KCTD9"/>
    <property type="match status" value="1"/>
</dbReference>
<evidence type="ECO:0008006" key="2">
    <source>
        <dbReference type="Google" id="ProtNLM"/>
    </source>
</evidence>
<organism evidence="1">
    <name type="scientific">bioreactor metagenome</name>
    <dbReference type="NCBI Taxonomy" id="1076179"/>
    <lineage>
        <taxon>unclassified sequences</taxon>
        <taxon>metagenomes</taxon>
        <taxon>ecological metagenomes</taxon>
    </lineage>
</organism>
<accession>A0A644ZH54</accession>
<dbReference type="InterPro" id="IPR043919">
    <property type="entry name" value="DUF5758"/>
</dbReference>
<dbReference type="Gene3D" id="2.160.20.80">
    <property type="entry name" value="E3 ubiquitin-protein ligase SopA"/>
    <property type="match status" value="1"/>
</dbReference>
<gene>
    <name evidence="1" type="ORF">SDC9_86865</name>
</gene>
<reference evidence="1" key="1">
    <citation type="submission" date="2019-08" db="EMBL/GenBank/DDBJ databases">
        <authorList>
            <person name="Kucharzyk K."/>
            <person name="Murdoch R.W."/>
            <person name="Higgins S."/>
            <person name="Loffler F."/>
        </authorList>
    </citation>
    <scope>NUCLEOTIDE SEQUENCE</scope>
</reference>
<dbReference type="Pfam" id="PF19062">
    <property type="entry name" value="DUF5758"/>
    <property type="match status" value="1"/>
</dbReference>
<proteinExistence type="predicted"/>
<name>A0A644ZH54_9ZZZZ</name>
<sequence length="233" mass="26906">MRQVLKEELMEAMQGRKGDALVDMRDVRLENMDLSGMNLQRTDFSGATFQNVCMEKADFSGCKLKNAWFEDSPLRGAILQDADMNSCMLRKADMRECDIRGANLFSAVLEKAKLDGIISDEKTRYFRMHCPEKGAFLAYKKCCYDRIVELLVPADAKRSSATMNTCRCSKAKVLLIKSVDCSEYYQEAWSLVDENFAYRRGEWVDEPDFDEDRWNDSTRGIHIWMSRKEAIAY</sequence>
<dbReference type="InterPro" id="IPR001646">
    <property type="entry name" value="5peptide_repeat"/>
</dbReference>
<dbReference type="EMBL" id="VSSQ01008924">
    <property type="protein sequence ID" value="MPM40225.1"/>
    <property type="molecule type" value="Genomic_DNA"/>
</dbReference>
<comment type="caution">
    <text evidence="1">The sequence shown here is derived from an EMBL/GenBank/DDBJ whole genome shotgun (WGS) entry which is preliminary data.</text>
</comment>
<protein>
    <recommendedName>
        <fullName evidence="2">Pentapeptide repeat protein MfpA</fullName>
    </recommendedName>
</protein>
<dbReference type="AlphaFoldDB" id="A0A644ZH54"/>
<dbReference type="Pfam" id="PF00805">
    <property type="entry name" value="Pentapeptide"/>
    <property type="match status" value="2"/>
</dbReference>